<reference evidence="1" key="1">
    <citation type="submission" date="2021-01" db="EMBL/GenBank/DDBJ databases">
        <authorList>
            <person name="Corre E."/>
            <person name="Pelletier E."/>
            <person name="Niang G."/>
            <person name="Scheremetjew M."/>
            <person name="Finn R."/>
            <person name="Kale V."/>
            <person name="Holt S."/>
            <person name="Cochrane G."/>
            <person name="Meng A."/>
            <person name="Brown T."/>
            <person name="Cohen L."/>
        </authorList>
    </citation>
    <scope>NUCLEOTIDE SEQUENCE</scope>
    <source>
        <strain evidence="1">UTEX LB 985</strain>
    </source>
</reference>
<dbReference type="EMBL" id="HBGU01062025">
    <property type="protein sequence ID" value="CAD9518455.1"/>
    <property type="molecule type" value="Transcribed_RNA"/>
</dbReference>
<accession>A0A7S2IGC4</accession>
<dbReference type="AlphaFoldDB" id="A0A7S2IGC4"/>
<sequence>MASIFNITKNQRKKVDPDEEATMLAMWTASADIGVKCSCAAFNSVLPDGKIEYLAVGTDDGAISIFNPKTGRHLSKLGASAPKQSDSMMAQECCA</sequence>
<protein>
    <submittedName>
        <fullName evidence="1">Uncharacterized protein</fullName>
    </submittedName>
</protein>
<name>A0A7S2IGC4_9EUKA</name>
<proteinExistence type="predicted"/>
<dbReference type="InterPro" id="IPR011047">
    <property type="entry name" value="Quinoprotein_ADH-like_sf"/>
</dbReference>
<gene>
    <name evidence="1" type="ORF">CBRE1094_LOCUS33788</name>
</gene>
<dbReference type="SUPFAM" id="SSF50998">
    <property type="entry name" value="Quinoprotein alcohol dehydrogenase-like"/>
    <property type="match status" value="1"/>
</dbReference>
<organism evidence="1">
    <name type="scientific">Haptolina brevifila</name>
    <dbReference type="NCBI Taxonomy" id="156173"/>
    <lineage>
        <taxon>Eukaryota</taxon>
        <taxon>Haptista</taxon>
        <taxon>Haptophyta</taxon>
        <taxon>Prymnesiophyceae</taxon>
        <taxon>Prymnesiales</taxon>
        <taxon>Prymnesiaceae</taxon>
        <taxon>Haptolina</taxon>
    </lineage>
</organism>
<evidence type="ECO:0000313" key="1">
    <source>
        <dbReference type="EMBL" id="CAD9518455.1"/>
    </source>
</evidence>